<feature type="domain" description="Lipid/polyisoprenoid-binding YceI-like" evidence="2">
    <location>
        <begin position="26"/>
        <end position="186"/>
    </location>
</feature>
<dbReference type="EMBL" id="VPFL01000006">
    <property type="protein sequence ID" value="TXF12397.1"/>
    <property type="molecule type" value="Genomic_DNA"/>
</dbReference>
<dbReference type="Gene3D" id="2.40.128.110">
    <property type="entry name" value="Lipid/polyisoprenoid-binding, YceI-like"/>
    <property type="match status" value="1"/>
</dbReference>
<sequence length="189" mass="20821">MKTRWMIRLCVVMGALLTAVAWAQELREVDYAKSGVRFVGKQMGVPAEGAFRRFTARVAFDPARPEQGRAEVEIDVGSATVGDPEADAELKRKAWFDTAHHPTAKFVSTGFRKISEGRYEATGKLTIKGRTRDVVVNFTAKPASPGLELSGTLPIKRLDYGVGEGIWADTDTVANEVEIRFRLVLGPLR</sequence>
<organism evidence="3 4">
    <name type="scientific">Pelomicrobium methylotrophicum</name>
    <dbReference type="NCBI Taxonomy" id="2602750"/>
    <lineage>
        <taxon>Bacteria</taxon>
        <taxon>Pseudomonadati</taxon>
        <taxon>Pseudomonadota</taxon>
        <taxon>Hydrogenophilia</taxon>
        <taxon>Hydrogenophilia incertae sedis</taxon>
        <taxon>Pelomicrobium</taxon>
    </lineage>
</organism>
<dbReference type="Proteomes" id="UP000321201">
    <property type="component" value="Unassembled WGS sequence"/>
</dbReference>
<dbReference type="SMART" id="SM00867">
    <property type="entry name" value="YceI"/>
    <property type="match status" value="1"/>
</dbReference>
<comment type="caution">
    <text evidence="3">The sequence shown here is derived from an EMBL/GenBank/DDBJ whole genome shotgun (WGS) entry which is preliminary data.</text>
</comment>
<keyword evidence="4" id="KW-1185">Reference proteome</keyword>
<dbReference type="PANTHER" id="PTHR34406:SF1">
    <property type="entry name" value="PROTEIN YCEI"/>
    <property type="match status" value="1"/>
</dbReference>
<dbReference type="InterPro" id="IPR007372">
    <property type="entry name" value="Lipid/polyisoprenoid-bd_YceI"/>
</dbReference>
<dbReference type="InterPro" id="IPR036761">
    <property type="entry name" value="TTHA0802/YceI-like_sf"/>
</dbReference>
<dbReference type="SUPFAM" id="SSF101874">
    <property type="entry name" value="YceI-like"/>
    <property type="match status" value="1"/>
</dbReference>
<dbReference type="OrthoDB" id="1247465at2"/>
<name>A0A5C7EVM0_9PROT</name>
<reference evidence="3 4" key="1">
    <citation type="submission" date="2019-08" db="EMBL/GenBank/DDBJ databases">
        <title>Pelomicrobium methylotrophicum gen. nov., sp. nov. a moderately thermophilic, facultatively anaerobic, lithoautotrophic and methylotrophic bacterium isolated from a terrestrial mud volcano.</title>
        <authorList>
            <person name="Slobodkina G.B."/>
            <person name="Merkel A.Y."/>
            <person name="Slobodkin A.I."/>
        </authorList>
    </citation>
    <scope>NUCLEOTIDE SEQUENCE [LARGE SCALE GENOMIC DNA]</scope>
    <source>
        <strain evidence="3 4">SM250</strain>
    </source>
</reference>
<evidence type="ECO:0000313" key="3">
    <source>
        <dbReference type="EMBL" id="TXF12397.1"/>
    </source>
</evidence>
<evidence type="ECO:0000259" key="2">
    <source>
        <dbReference type="SMART" id="SM00867"/>
    </source>
</evidence>
<dbReference type="InParanoid" id="A0A5C7EVM0"/>
<feature type="signal peptide" evidence="1">
    <location>
        <begin position="1"/>
        <end position="23"/>
    </location>
</feature>
<dbReference type="AlphaFoldDB" id="A0A5C7EVM0"/>
<feature type="chain" id="PRO_5022710879" evidence="1">
    <location>
        <begin position="24"/>
        <end position="189"/>
    </location>
</feature>
<keyword evidence="1" id="KW-0732">Signal</keyword>
<evidence type="ECO:0000256" key="1">
    <source>
        <dbReference type="SAM" id="SignalP"/>
    </source>
</evidence>
<proteinExistence type="predicted"/>
<evidence type="ECO:0000313" key="4">
    <source>
        <dbReference type="Proteomes" id="UP000321201"/>
    </source>
</evidence>
<dbReference type="PANTHER" id="PTHR34406">
    <property type="entry name" value="PROTEIN YCEI"/>
    <property type="match status" value="1"/>
</dbReference>
<accession>A0A5C7EVM0</accession>
<protein>
    <submittedName>
        <fullName evidence="3">YceI family protein</fullName>
    </submittedName>
</protein>
<dbReference type="Pfam" id="PF04264">
    <property type="entry name" value="YceI"/>
    <property type="match status" value="1"/>
</dbReference>
<gene>
    <name evidence="3" type="ORF">FR698_05930</name>
</gene>